<dbReference type="SUPFAM" id="SSF47413">
    <property type="entry name" value="lambda repressor-like DNA-binding domains"/>
    <property type="match status" value="1"/>
</dbReference>
<dbReference type="InterPro" id="IPR010982">
    <property type="entry name" value="Lambda_DNA-bd_dom_sf"/>
</dbReference>
<dbReference type="PANTHER" id="PTHR35010">
    <property type="entry name" value="BLL4672 PROTEIN-RELATED"/>
    <property type="match status" value="1"/>
</dbReference>
<comment type="caution">
    <text evidence="2">The sequence shown here is derived from an EMBL/GenBank/DDBJ whole genome shotgun (WGS) entry which is preliminary data.</text>
</comment>
<proteinExistence type="predicted"/>
<dbReference type="SMART" id="SM00530">
    <property type="entry name" value="HTH_XRE"/>
    <property type="match status" value="1"/>
</dbReference>
<dbReference type="Pfam" id="PF13560">
    <property type="entry name" value="HTH_31"/>
    <property type="match status" value="1"/>
</dbReference>
<gene>
    <name evidence="2" type="ORF">GCM10017579_18130</name>
</gene>
<dbReference type="CDD" id="cd00093">
    <property type="entry name" value="HTH_XRE"/>
    <property type="match status" value="1"/>
</dbReference>
<dbReference type="Gene3D" id="3.30.450.180">
    <property type="match status" value="1"/>
</dbReference>
<evidence type="ECO:0000313" key="2">
    <source>
        <dbReference type="EMBL" id="GLJ67777.1"/>
    </source>
</evidence>
<organism evidence="2 3">
    <name type="scientific">Nocardioides luteus</name>
    <dbReference type="NCBI Taxonomy" id="1844"/>
    <lineage>
        <taxon>Bacteria</taxon>
        <taxon>Bacillati</taxon>
        <taxon>Actinomycetota</taxon>
        <taxon>Actinomycetes</taxon>
        <taxon>Propionibacteriales</taxon>
        <taxon>Nocardioidaceae</taxon>
        <taxon>Nocardioides</taxon>
    </lineage>
</organism>
<reference evidence="2" key="1">
    <citation type="journal article" date="2014" name="Int. J. Syst. Evol. Microbiol.">
        <title>Complete genome of a new Firmicutes species belonging to the dominant human colonic microbiota ('Ruminococcus bicirculans') reveals two chromosomes and a selective capacity to utilize plant glucans.</title>
        <authorList>
            <consortium name="NISC Comparative Sequencing Program"/>
            <person name="Wegmann U."/>
            <person name="Louis P."/>
            <person name="Goesmann A."/>
            <person name="Henrissat B."/>
            <person name="Duncan S.H."/>
            <person name="Flint H.J."/>
        </authorList>
    </citation>
    <scope>NUCLEOTIDE SEQUENCE</scope>
    <source>
        <strain evidence="2">VKM Ac-1246</strain>
    </source>
</reference>
<sequence>MWHTPGSGNLSGMTMTAEVPVGELVRRWRERRRRSQLDVSIAAHLSARHLSFIETGRARPSREMIERLCDELDVPLRERNALHLAAGFAPAYRERPLPDLGVARSAVETVLSGHEPNPALAVNVRWELLAANRSMQLFLGDIAPELLTPPVNVLRATLHPDGLAPRIRNFTQWRDHAVRRVRRQLERTAAEGLADLLAEIESYPAPAGTDDTVDTTANDLVVPMRIATDDGELSFHYALTVFGAARDVTLDEIAIETFFPADDATAAALRALGPDTETATP</sequence>
<evidence type="ECO:0000259" key="1">
    <source>
        <dbReference type="PROSITE" id="PS50943"/>
    </source>
</evidence>
<dbReference type="InterPro" id="IPR001387">
    <property type="entry name" value="Cro/C1-type_HTH"/>
</dbReference>
<feature type="domain" description="HTH cro/C1-type" evidence="1">
    <location>
        <begin position="25"/>
        <end position="79"/>
    </location>
</feature>
<keyword evidence="3" id="KW-1185">Reference proteome</keyword>
<dbReference type="PROSITE" id="PS50943">
    <property type="entry name" value="HTH_CROC1"/>
    <property type="match status" value="1"/>
</dbReference>
<dbReference type="Gene3D" id="1.10.260.40">
    <property type="entry name" value="lambda repressor-like DNA-binding domains"/>
    <property type="match status" value="1"/>
</dbReference>
<accession>A0ABQ5SUE1</accession>
<reference evidence="2" key="2">
    <citation type="submission" date="2023-01" db="EMBL/GenBank/DDBJ databases">
        <authorList>
            <person name="Sun Q."/>
            <person name="Evtushenko L."/>
        </authorList>
    </citation>
    <scope>NUCLEOTIDE SEQUENCE</scope>
    <source>
        <strain evidence="2">VKM Ac-1246</strain>
    </source>
</reference>
<evidence type="ECO:0000313" key="3">
    <source>
        <dbReference type="Proteomes" id="UP001142292"/>
    </source>
</evidence>
<dbReference type="InterPro" id="IPR041413">
    <property type="entry name" value="MLTR_LBD"/>
</dbReference>
<dbReference type="Proteomes" id="UP001142292">
    <property type="component" value="Unassembled WGS sequence"/>
</dbReference>
<dbReference type="PANTHER" id="PTHR35010:SF4">
    <property type="entry name" value="BLL5781 PROTEIN"/>
    <property type="match status" value="1"/>
</dbReference>
<protein>
    <submittedName>
        <fullName evidence="2">Transcriptional regulator</fullName>
    </submittedName>
</protein>
<dbReference type="Pfam" id="PF17765">
    <property type="entry name" value="MLTR_LBD"/>
    <property type="match status" value="1"/>
</dbReference>
<name>A0ABQ5SUE1_9ACTN</name>
<dbReference type="EMBL" id="BSEL01000004">
    <property type="protein sequence ID" value="GLJ67777.1"/>
    <property type="molecule type" value="Genomic_DNA"/>
</dbReference>